<reference evidence="4 5" key="1">
    <citation type="submission" date="2010-01" db="EMBL/GenBank/DDBJ databases">
        <authorList>
            <person name="Weinstock G."/>
            <person name="Sodergren E."/>
            <person name="Clifton S."/>
            <person name="Fulton L."/>
            <person name="Fulton B."/>
            <person name="Courtney L."/>
            <person name="Fronick C."/>
            <person name="Harrison M."/>
            <person name="Strong C."/>
            <person name="Farmer C."/>
            <person name="Delahaunty K."/>
            <person name="Markovic C."/>
            <person name="Hall O."/>
            <person name="Minx P."/>
            <person name="Tomlinson C."/>
            <person name="Mitreva M."/>
            <person name="Nelson J."/>
            <person name="Hou S."/>
            <person name="Wollam A."/>
            <person name="Pepin K.H."/>
            <person name="Johnson M."/>
            <person name="Bhonagiri V."/>
            <person name="Nash W.E."/>
            <person name="Warren W."/>
            <person name="Chinwalla A."/>
            <person name="Mardis E.R."/>
            <person name="Wilson R.K."/>
        </authorList>
    </citation>
    <scope>NUCLEOTIDE SEQUENCE [LARGE SCALE GENOMIC DNA]</scope>
    <source>
        <strain evidence="4 5">NJ9703</strain>
    </source>
</reference>
<dbReference type="InterPro" id="IPR016181">
    <property type="entry name" value="Acyl_CoA_acyltransferase"/>
</dbReference>
<feature type="domain" description="N-acetyltransferase" evidence="3">
    <location>
        <begin position="1"/>
        <end position="151"/>
    </location>
</feature>
<dbReference type="PANTHER" id="PTHR43877">
    <property type="entry name" value="AMINOALKYLPHOSPHONATE N-ACETYLTRANSFERASE-RELATED-RELATED"/>
    <property type="match status" value="1"/>
</dbReference>
<evidence type="ECO:0000256" key="2">
    <source>
        <dbReference type="ARBA" id="ARBA00023315"/>
    </source>
</evidence>
<proteinExistence type="predicted"/>
<dbReference type="RefSeq" id="WP_004519199.1">
    <property type="nucleotide sequence ID" value="NZ_ACEO02000001.1"/>
</dbReference>
<keyword evidence="1" id="KW-0808">Transferase</keyword>
<sequence length="151" mass="17403">MNICRLKPEFVEPLALALFEEWHDFAPWSSLDKIRAYYAQCLDGDNLPLAFAAVDKEGRLMGSASLKRFDMACFPEYEYWLGDVFVLPQFRGLGVGRQLVSFCLDKARELGLPHLFLYTPDVQAVYEKFGWKEITQTWHNGETVSVMKLDL</sequence>
<dbReference type="PROSITE" id="PS51186">
    <property type="entry name" value="GNAT"/>
    <property type="match status" value="1"/>
</dbReference>
<evidence type="ECO:0000259" key="3">
    <source>
        <dbReference type="PROSITE" id="PS51186"/>
    </source>
</evidence>
<evidence type="ECO:0000313" key="4">
    <source>
        <dbReference type="EMBL" id="EFC53469.1"/>
    </source>
</evidence>
<comment type="caution">
    <text evidence="4">The sequence shown here is derived from an EMBL/GenBank/DDBJ whole genome shotgun (WGS) entry which is preliminary data.</text>
</comment>
<dbReference type="SUPFAM" id="SSF55729">
    <property type="entry name" value="Acyl-CoA N-acyltransferases (Nat)"/>
    <property type="match status" value="1"/>
</dbReference>
<dbReference type="Pfam" id="PF00583">
    <property type="entry name" value="Acetyltransf_1"/>
    <property type="match status" value="1"/>
</dbReference>
<gene>
    <name evidence="4" type="ORF">NEISUBOT_03472</name>
</gene>
<name>A0A9W5ITH4_NEISU</name>
<dbReference type="InterPro" id="IPR050832">
    <property type="entry name" value="Bact_Acetyltransf"/>
</dbReference>
<evidence type="ECO:0000256" key="1">
    <source>
        <dbReference type="ARBA" id="ARBA00022679"/>
    </source>
</evidence>
<keyword evidence="2" id="KW-0012">Acyltransferase</keyword>
<dbReference type="CDD" id="cd04301">
    <property type="entry name" value="NAT_SF"/>
    <property type="match status" value="1"/>
</dbReference>
<protein>
    <submittedName>
        <fullName evidence="4">Acetyltransferase, GNAT family</fullName>
    </submittedName>
</protein>
<dbReference type="GO" id="GO:0016747">
    <property type="term" value="F:acyltransferase activity, transferring groups other than amino-acyl groups"/>
    <property type="evidence" value="ECO:0007669"/>
    <property type="project" value="InterPro"/>
</dbReference>
<dbReference type="Proteomes" id="UP000004621">
    <property type="component" value="Unassembled WGS sequence"/>
</dbReference>
<dbReference type="InterPro" id="IPR000182">
    <property type="entry name" value="GNAT_dom"/>
</dbReference>
<evidence type="ECO:0000313" key="5">
    <source>
        <dbReference type="Proteomes" id="UP000004621"/>
    </source>
</evidence>
<dbReference type="AlphaFoldDB" id="A0A9W5ITH4"/>
<accession>A0A9W5ITH4</accession>
<organism evidence="4 5">
    <name type="scientific">Neisseria subflava NJ9703</name>
    <dbReference type="NCBI Taxonomy" id="546268"/>
    <lineage>
        <taxon>Bacteria</taxon>
        <taxon>Pseudomonadati</taxon>
        <taxon>Pseudomonadota</taxon>
        <taxon>Betaproteobacteria</taxon>
        <taxon>Neisseriales</taxon>
        <taxon>Neisseriaceae</taxon>
        <taxon>Neisseria</taxon>
    </lineage>
</organism>
<dbReference type="EMBL" id="ACEO02000001">
    <property type="protein sequence ID" value="EFC53469.1"/>
    <property type="molecule type" value="Genomic_DNA"/>
</dbReference>
<dbReference type="Gene3D" id="3.40.630.30">
    <property type="match status" value="1"/>
</dbReference>